<proteinExistence type="predicted"/>
<accession>A0A0F8YPP5</accession>
<reference evidence="1" key="1">
    <citation type="journal article" date="2015" name="Nature">
        <title>Complex archaea that bridge the gap between prokaryotes and eukaryotes.</title>
        <authorList>
            <person name="Spang A."/>
            <person name="Saw J.H."/>
            <person name="Jorgensen S.L."/>
            <person name="Zaremba-Niedzwiedzka K."/>
            <person name="Martijn J."/>
            <person name="Lind A.E."/>
            <person name="van Eijk R."/>
            <person name="Schleper C."/>
            <person name="Guy L."/>
            <person name="Ettema T.J."/>
        </authorList>
    </citation>
    <scope>NUCLEOTIDE SEQUENCE</scope>
</reference>
<organism evidence="1">
    <name type="scientific">marine sediment metagenome</name>
    <dbReference type="NCBI Taxonomy" id="412755"/>
    <lineage>
        <taxon>unclassified sequences</taxon>
        <taxon>metagenomes</taxon>
        <taxon>ecological metagenomes</taxon>
    </lineage>
</organism>
<comment type="caution">
    <text evidence="1">The sequence shown here is derived from an EMBL/GenBank/DDBJ whole genome shotgun (WGS) entry which is preliminary data.</text>
</comment>
<evidence type="ECO:0000313" key="1">
    <source>
        <dbReference type="EMBL" id="KKK75740.1"/>
    </source>
</evidence>
<protein>
    <submittedName>
        <fullName evidence="1">Uncharacterized protein</fullName>
    </submittedName>
</protein>
<dbReference type="AlphaFoldDB" id="A0A0F8YPP5"/>
<name>A0A0F8YPP5_9ZZZZ</name>
<gene>
    <name evidence="1" type="ORF">LCGC14_2870690</name>
</gene>
<sequence length="150" mass="16638">MAINGEIKERLLGEAPTESSFLHLTIICSALKYCLGRAKGLSFIKLAYIFDKTILLDEGAFTSKVTLLPWNISSIYRTSLVLAEANGFIEIHSKSSGEMSIGIKDFGLAFISGIEEVGAFSKYISFLKRANIPENRFDFLTIRLSPDVHK</sequence>
<dbReference type="EMBL" id="LAZR01055723">
    <property type="protein sequence ID" value="KKK75740.1"/>
    <property type="molecule type" value="Genomic_DNA"/>
</dbReference>